<accession>A0ABP0NTJ3</accession>
<comment type="caution">
    <text evidence="3">The sequence shown here is derived from an EMBL/GenBank/DDBJ whole genome shotgun (WGS) entry which is preliminary data.</text>
</comment>
<evidence type="ECO:0000313" key="3">
    <source>
        <dbReference type="EMBL" id="CAK9066502.1"/>
    </source>
</evidence>
<proteinExistence type="predicted"/>
<protein>
    <submittedName>
        <fullName evidence="3">Uncharacterized protein</fullName>
    </submittedName>
</protein>
<feature type="compositionally biased region" description="Low complexity" evidence="1">
    <location>
        <begin position="555"/>
        <end position="571"/>
    </location>
</feature>
<keyword evidence="2" id="KW-1133">Transmembrane helix</keyword>
<dbReference type="EMBL" id="CAXAMM010030446">
    <property type="protein sequence ID" value="CAK9066502.1"/>
    <property type="molecule type" value="Genomic_DNA"/>
</dbReference>
<evidence type="ECO:0000256" key="2">
    <source>
        <dbReference type="SAM" id="Phobius"/>
    </source>
</evidence>
<reference evidence="3 4" key="1">
    <citation type="submission" date="2024-02" db="EMBL/GenBank/DDBJ databases">
        <authorList>
            <person name="Chen Y."/>
            <person name="Shah S."/>
            <person name="Dougan E. K."/>
            <person name="Thang M."/>
            <person name="Chan C."/>
        </authorList>
    </citation>
    <scope>NUCLEOTIDE SEQUENCE [LARGE SCALE GENOMIC DNA]</scope>
</reference>
<evidence type="ECO:0000313" key="4">
    <source>
        <dbReference type="Proteomes" id="UP001642464"/>
    </source>
</evidence>
<keyword evidence="2" id="KW-0472">Membrane</keyword>
<organism evidence="3 4">
    <name type="scientific">Durusdinium trenchii</name>
    <dbReference type="NCBI Taxonomy" id="1381693"/>
    <lineage>
        <taxon>Eukaryota</taxon>
        <taxon>Sar</taxon>
        <taxon>Alveolata</taxon>
        <taxon>Dinophyceae</taxon>
        <taxon>Suessiales</taxon>
        <taxon>Symbiodiniaceae</taxon>
        <taxon>Durusdinium</taxon>
    </lineage>
</organism>
<gene>
    <name evidence="3" type="ORF">SCF082_LOCUS33842</name>
</gene>
<name>A0ABP0NTJ3_9DINO</name>
<evidence type="ECO:0000256" key="1">
    <source>
        <dbReference type="SAM" id="MobiDB-lite"/>
    </source>
</evidence>
<dbReference type="Proteomes" id="UP001642464">
    <property type="component" value="Unassembled WGS sequence"/>
</dbReference>
<feature type="region of interest" description="Disordered" evidence="1">
    <location>
        <begin position="548"/>
        <end position="571"/>
    </location>
</feature>
<feature type="transmembrane region" description="Helical" evidence="2">
    <location>
        <begin position="505"/>
        <end position="525"/>
    </location>
</feature>
<keyword evidence="2" id="KW-0812">Transmembrane</keyword>
<sequence length="571" mass="64058">MLTSFRRADTLPVRRQRISTDSAIELHETVNPARWCITFADLQFFQSEVRRAIQEGTFQESFEASRGPSIYAVNENYIKPVTAAAGKMSWALMMNPEGLDCDVFITHAWQEDVFEFTEKVLTSWPWRANHAWCCMLANPQNLDIGALLQSPSLSPFALALKSSKYMLVVPNRHTSVYTRLWCGYEAYLAFQSNKIIQTAAPPIWRQVWLAWFMMLPALLIGLMVGSMSKVHHLEGAKQLMLLMRTLALLASLVSQNCGQIRLCLIANHIGLASGAAAVMEIAWSDPHDALPLLPQNIDEQASTVWYTRVSMLAYFLLAEIDRLNWQTEISETEQLQNQFGGTIRQAACSQVQDELNIRHEIGDQVDEVDKVIHVLLKAGLTSDALRDAHLQGVELEHAGVVQVAIPALVFGPHLLLNCSHFLLRLLLVCTQDERWTQAHWTPLHWFIAAVQTSSMVTRLCFLTLLVTSSIDERCFMLNAVAKTVAPMLFCLFLEIAALYRSLIFLYHLSFLVLLFFAALGIRGTLKLPCGLLVQFFLSRVVACSGEHESSHESPETCSESSRSSSLGSELS</sequence>
<keyword evidence="4" id="KW-1185">Reference proteome</keyword>
<feature type="transmembrane region" description="Helical" evidence="2">
    <location>
        <begin position="207"/>
        <end position="227"/>
    </location>
</feature>